<dbReference type="GO" id="GO:0005975">
    <property type="term" value="P:carbohydrate metabolic process"/>
    <property type="evidence" value="ECO:0007669"/>
    <property type="project" value="UniProtKB-ARBA"/>
</dbReference>
<dbReference type="PANTHER" id="PTHR12223">
    <property type="entry name" value="VESICULAR MANNOSE-BINDING LECTIN"/>
    <property type="match status" value="1"/>
</dbReference>
<evidence type="ECO:0000256" key="3">
    <source>
        <dbReference type="ARBA" id="ARBA00022729"/>
    </source>
</evidence>
<dbReference type="InterPro" id="IPR026341">
    <property type="entry name" value="T9SS_type_B"/>
</dbReference>
<dbReference type="SUPFAM" id="SSF49899">
    <property type="entry name" value="Concanavalin A-like lectins/glucanases"/>
    <property type="match status" value="1"/>
</dbReference>
<dbReference type="NCBIfam" id="TIGR04131">
    <property type="entry name" value="Bac_Flav_CTERM"/>
    <property type="match status" value="1"/>
</dbReference>
<dbReference type="GO" id="GO:0016020">
    <property type="term" value="C:membrane"/>
    <property type="evidence" value="ECO:0007669"/>
    <property type="project" value="UniProtKB-SubCell"/>
</dbReference>
<keyword evidence="5" id="KW-0472">Membrane</keyword>
<evidence type="ECO:0000313" key="8">
    <source>
        <dbReference type="EMBL" id="REC64188.1"/>
    </source>
</evidence>
<name>A0A3D9CEK2_9FLAO</name>
<dbReference type="GO" id="GO:0005537">
    <property type="term" value="F:D-mannose binding"/>
    <property type="evidence" value="ECO:0007669"/>
    <property type="project" value="TreeGrafter"/>
</dbReference>
<keyword evidence="9" id="KW-1185">Reference proteome</keyword>
<feature type="chain" id="PRO_5017537135" description="L-type lectin-like domain-containing protein" evidence="6">
    <location>
        <begin position="23"/>
        <end position="755"/>
    </location>
</feature>
<feature type="domain" description="L-type lectin-like" evidence="7">
    <location>
        <begin position="13"/>
        <end position="256"/>
    </location>
</feature>
<dbReference type="GO" id="GO:0004553">
    <property type="term" value="F:hydrolase activity, hydrolyzing O-glycosyl compounds"/>
    <property type="evidence" value="ECO:0007669"/>
    <property type="project" value="UniProtKB-ARBA"/>
</dbReference>
<feature type="signal peptide" evidence="6">
    <location>
        <begin position="1"/>
        <end position="22"/>
    </location>
</feature>
<keyword evidence="3 6" id="KW-0732">Signal</keyword>
<evidence type="ECO:0000256" key="5">
    <source>
        <dbReference type="ARBA" id="ARBA00023136"/>
    </source>
</evidence>
<dbReference type="EMBL" id="QNVT01000001">
    <property type="protein sequence ID" value="REC64188.1"/>
    <property type="molecule type" value="Genomic_DNA"/>
</dbReference>
<reference evidence="9" key="1">
    <citation type="submission" date="2018-06" db="EMBL/GenBank/DDBJ databases">
        <authorList>
            <person name="Lum Nde A."/>
            <person name="Hugo C."/>
        </authorList>
    </citation>
    <scope>NUCLEOTIDE SEQUENCE [LARGE SCALE GENOMIC DNA]</scope>
    <source>
        <strain evidence="9">1_F178</strain>
    </source>
</reference>
<evidence type="ECO:0000256" key="6">
    <source>
        <dbReference type="SAM" id="SignalP"/>
    </source>
</evidence>
<dbReference type="PROSITE" id="PS51328">
    <property type="entry name" value="L_LECTIN_LIKE"/>
    <property type="match status" value="1"/>
</dbReference>
<dbReference type="Proteomes" id="UP000256686">
    <property type="component" value="Unassembled WGS sequence"/>
</dbReference>
<dbReference type="GO" id="GO:0030134">
    <property type="term" value="C:COPII-coated ER to Golgi transport vesicle"/>
    <property type="evidence" value="ECO:0007669"/>
    <property type="project" value="TreeGrafter"/>
</dbReference>
<evidence type="ECO:0000256" key="2">
    <source>
        <dbReference type="ARBA" id="ARBA00022692"/>
    </source>
</evidence>
<dbReference type="AlphaFoldDB" id="A0A3D9CEK2"/>
<evidence type="ECO:0000256" key="4">
    <source>
        <dbReference type="ARBA" id="ARBA00022989"/>
    </source>
</evidence>
<gene>
    <name evidence="8" type="ORF">DRF65_01005</name>
</gene>
<dbReference type="PANTHER" id="PTHR12223:SF28">
    <property type="entry name" value="LECTIN, MANNOSE BINDING 1 LIKE"/>
    <property type="match status" value="1"/>
</dbReference>
<dbReference type="RefSeq" id="WP_115968124.1">
    <property type="nucleotide sequence ID" value="NZ_QNVT01000001.1"/>
</dbReference>
<evidence type="ECO:0000256" key="1">
    <source>
        <dbReference type="ARBA" id="ARBA00004479"/>
    </source>
</evidence>
<keyword evidence="2" id="KW-0812">Transmembrane</keyword>
<sequence>MNKNLLFYFSILLFTLSGKSFAQTYQLTGNPINTTGWTIVPSAAANTDFIMLTDDLTNKAGAIKLNDPINLKYCDKWRVEFDFRIDGNGTSSGKGDGFAFWYLANPPITSQQGAGLGIPQNATGLIIGFDIYNNMAGGGLMSKVHVAYGVVPNTTDSNGLEYYNTAGSSFHSPDLNSTQPFVGSTYKHVEVTGVTDPNIPTNWIITVKIDGNTITSQSFIPSAGAATMTQGYFGFSASTGAASAKHSIKNVKIYTDKVSILKTLATQSFCPNPTTGFGSVNLTDFNAQFVANPGNYTFTYYPQGSSTPIANPSNYEFNTNKTITIVIKDNAGVLCDNPDGKIQLDLSPFKANDKTLTECNNNKKGTATFNLNSANVTDVPGVTKKYYKTLSDLNSGANEILNPDNYISAPGTVYVKVTTPLGCTGSAKIDLTFYPDTPVKEATIQSCFIENNITNAIFNLTIANVTSLTSGVNKKYYATIANALNETNEITDPYQYTSTSTAVYVKVTDANSCFAIAKINLAVLPPVKSAILKDKTICIENKTDLDAGPGFDEYIWSTGATTSTIKDVSVGTYWVKLRTGNCFTTQIINVKPAPNPVISNIDIHNNTIAVNVSGGTPPYQYSLDGTNWQISNTFIGLARGEVKVFVKDLYNCPPTEVQITVPNLINVITPNGDNKNDFIDYSALSYKKNLVFTVYDRYGNKLYEANKIRNYTWDGKAYGKKIPSATYWYTISWNENNKNSTETKYSGWVLVKNME</sequence>
<evidence type="ECO:0000313" key="9">
    <source>
        <dbReference type="Proteomes" id="UP000256686"/>
    </source>
</evidence>
<dbReference type="Pfam" id="PF13585">
    <property type="entry name" value="CHU_C"/>
    <property type="match status" value="1"/>
</dbReference>
<dbReference type="Pfam" id="PF03388">
    <property type="entry name" value="Lectin_leg-like"/>
    <property type="match status" value="1"/>
</dbReference>
<dbReference type="InterPro" id="IPR005052">
    <property type="entry name" value="Lectin_leg"/>
</dbReference>
<dbReference type="GO" id="GO:0006888">
    <property type="term" value="P:endoplasmic reticulum to Golgi vesicle-mediated transport"/>
    <property type="evidence" value="ECO:0007669"/>
    <property type="project" value="TreeGrafter"/>
</dbReference>
<accession>A0A3D9CEK2</accession>
<protein>
    <recommendedName>
        <fullName evidence="7">L-type lectin-like domain-containing protein</fullName>
    </recommendedName>
</protein>
<proteinExistence type="predicted"/>
<dbReference type="InterPro" id="IPR051136">
    <property type="entry name" value="Intracellular_Lectin-GPT"/>
</dbReference>
<evidence type="ECO:0000259" key="7">
    <source>
        <dbReference type="PROSITE" id="PS51328"/>
    </source>
</evidence>
<dbReference type="Gene3D" id="2.60.120.200">
    <property type="match status" value="1"/>
</dbReference>
<comment type="caution">
    <text evidence="8">The sequence shown here is derived from an EMBL/GenBank/DDBJ whole genome shotgun (WGS) entry which is preliminary data.</text>
</comment>
<keyword evidence="4" id="KW-1133">Transmembrane helix</keyword>
<comment type="subcellular location">
    <subcellularLocation>
        <location evidence="1">Membrane</location>
        <topology evidence="1">Single-pass type I membrane protein</topology>
    </subcellularLocation>
</comment>
<dbReference type="InterPro" id="IPR013320">
    <property type="entry name" value="ConA-like_dom_sf"/>
</dbReference>
<organism evidence="8 9">
    <name type="scientific">Chryseobacterium pennae</name>
    <dbReference type="NCBI Taxonomy" id="2258962"/>
    <lineage>
        <taxon>Bacteria</taxon>
        <taxon>Pseudomonadati</taxon>
        <taxon>Bacteroidota</taxon>
        <taxon>Flavobacteriia</taxon>
        <taxon>Flavobacteriales</taxon>
        <taxon>Weeksellaceae</taxon>
        <taxon>Chryseobacterium group</taxon>
        <taxon>Chryseobacterium</taxon>
    </lineage>
</organism>